<feature type="non-terminal residue" evidence="1">
    <location>
        <position position="152"/>
    </location>
</feature>
<dbReference type="EMBL" id="CAJVQB010130973">
    <property type="protein sequence ID" value="CAG8853928.1"/>
    <property type="molecule type" value="Genomic_DNA"/>
</dbReference>
<proteinExistence type="predicted"/>
<evidence type="ECO:0000313" key="1">
    <source>
        <dbReference type="EMBL" id="CAG8853928.1"/>
    </source>
</evidence>
<comment type="caution">
    <text evidence="1">The sequence shown here is derived from an EMBL/GenBank/DDBJ whole genome shotgun (WGS) entry which is preliminary data.</text>
</comment>
<evidence type="ECO:0000313" key="2">
    <source>
        <dbReference type="Proteomes" id="UP000789901"/>
    </source>
</evidence>
<reference evidence="1 2" key="1">
    <citation type="submission" date="2021-06" db="EMBL/GenBank/DDBJ databases">
        <authorList>
            <person name="Kallberg Y."/>
            <person name="Tangrot J."/>
            <person name="Rosling A."/>
        </authorList>
    </citation>
    <scope>NUCLEOTIDE SEQUENCE [LARGE SCALE GENOMIC DNA]</scope>
    <source>
        <strain evidence="1 2">120-4 pot B 10/14</strain>
    </source>
</reference>
<sequence length="152" mass="18857">EKKISREFESKLKTDKIVNMNNIKEKYLVVVYKLSDIEEFKIFANYESFKEYLVKNEIIEENLRVSFSSKNKRLITILKFLEAHVRSYFYILETGYKYSNLNNIYDLDFWRLKNYEEDFVVWFQEMNKICKEFFIKYIWTFTDLEYYAKEHL</sequence>
<accession>A0ABN7XF59</accession>
<feature type="non-terminal residue" evidence="1">
    <location>
        <position position="1"/>
    </location>
</feature>
<keyword evidence="2" id="KW-1185">Reference proteome</keyword>
<protein>
    <submittedName>
        <fullName evidence="1">24162_t:CDS:1</fullName>
    </submittedName>
</protein>
<dbReference type="Proteomes" id="UP000789901">
    <property type="component" value="Unassembled WGS sequence"/>
</dbReference>
<name>A0ABN7XF59_GIGMA</name>
<gene>
    <name evidence="1" type="ORF">GMARGA_LOCUS42749</name>
</gene>
<organism evidence="1 2">
    <name type="scientific">Gigaspora margarita</name>
    <dbReference type="NCBI Taxonomy" id="4874"/>
    <lineage>
        <taxon>Eukaryota</taxon>
        <taxon>Fungi</taxon>
        <taxon>Fungi incertae sedis</taxon>
        <taxon>Mucoromycota</taxon>
        <taxon>Glomeromycotina</taxon>
        <taxon>Glomeromycetes</taxon>
        <taxon>Diversisporales</taxon>
        <taxon>Gigasporaceae</taxon>
        <taxon>Gigaspora</taxon>
    </lineage>
</organism>